<organism evidence="2 3">
    <name type="scientific">Erysipelothrix inopinata</name>
    <dbReference type="NCBI Taxonomy" id="225084"/>
    <lineage>
        <taxon>Bacteria</taxon>
        <taxon>Bacillati</taxon>
        <taxon>Bacillota</taxon>
        <taxon>Erysipelotrichia</taxon>
        <taxon>Erysipelotrichales</taxon>
        <taxon>Erysipelotrichaceae</taxon>
        <taxon>Erysipelothrix</taxon>
    </lineage>
</organism>
<dbReference type="KEGG" id="eio:H9L01_01145"/>
<name>A0A7G9RZI3_9FIRM</name>
<dbReference type="RefSeq" id="WP_187534126.1">
    <property type="nucleotide sequence ID" value="NZ_CBCSHU010000014.1"/>
</dbReference>
<gene>
    <name evidence="2" type="ORF">H9L01_01145</name>
</gene>
<dbReference type="CDD" id="cd24152">
    <property type="entry name" value="ASKHA_NBD_ROK-like"/>
    <property type="match status" value="1"/>
</dbReference>
<dbReference type="Pfam" id="PF00480">
    <property type="entry name" value="ROK"/>
    <property type="match status" value="1"/>
</dbReference>
<sequence length="295" mass="32037">MTVLAFDWGGSSVKYGIWENKSLTSQDAFPTPKSWNNMKSEMTKIVNQFKETHELKGVAISSPGSVNSETGIVGGISAIEYIHNFEIVKEMETLFNLPISIENDANCAALAEIWQGVAKDEQNVLFVVVGTGIGGAVVIDGEIQQGHNLFGGEFGCMILDGVETFSMLGTAVHMAERYAKTKQIDPQSVTGHDVFELAKQGDKDAMEEVEKFYGYLSLGLYNLQFVTDPSLIIIGGGVSQNETLIEELNIRVNNMLKNAGLDSVAMEIKACHYLNDANLVGAIAAFQSQQGDVQI</sequence>
<dbReference type="PANTHER" id="PTHR18964:SF170">
    <property type="entry name" value="SUGAR KINASE"/>
    <property type="match status" value="1"/>
</dbReference>
<dbReference type="InterPro" id="IPR000600">
    <property type="entry name" value="ROK"/>
</dbReference>
<comment type="similarity">
    <text evidence="1">Belongs to the ROK (NagC/XylR) family.</text>
</comment>
<dbReference type="AlphaFoldDB" id="A0A7G9RZI3"/>
<dbReference type="SUPFAM" id="SSF53067">
    <property type="entry name" value="Actin-like ATPase domain"/>
    <property type="match status" value="1"/>
</dbReference>
<dbReference type="InterPro" id="IPR043129">
    <property type="entry name" value="ATPase_NBD"/>
</dbReference>
<dbReference type="PANTHER" id="PTHR18964">
    <property type="entry name" value="ROK (REPRESSOR, ORF, KINASE) FAMILY"/>
    <property type="match status" value="1"/>
</dbReference>
<reference evidence="2 3" key="1">
    <citation type="submission" date="2020-08" db="EMBL/GenBank/DDBJ databases">
        <title>Genome sequence of Erysipelothrix inopinata DSM 15511T.</title>
        <authorList>
            <person name="Hyun D.-W."/>
            <person name="Bae J.-W."/>
        </authorList>
    </citation>
    <scope>NUCLEOTIDE SEQUENCE [LARGE SCALE GENOMIC DNA]</scope>
    <source>
        <strain evidence="2 3">DSM 15511</strain>
    </source>
</reference>
<dbReference type="EMBL" id="CP060715">
    <property type="protein sequence ID" value="QNN61008.1"/>
    <property type="molecule type" value="Genomic_DNA"/>
</dbReference>
<evidence type="ECO:0000256" key="1">
    <source>
        <dbReference type="ARBA" id="ARBA00006479"/>
    </source>
</evidence>
<dbReference type="Gene3D" id="3.30.420.40">
    <property type="match status" value="2"/>
</dbReference>
<proteinExistence type="inferred from homology"/>
<evidence type="ECO:0000313" key="3">
    <source>
        <dbReference type="Proteomes" id="UP000515928"/>
    </source>
</evidence>
<keyword evidence="3" id="KW-1185">Reference proteome</keyword>
<accession>A0A7G9RZI3</accession>
<evidence type="ECO:0000313" key="2">
    <source>
        <dbReference type="EMBL" id="QNN61008.1"/>
    </source>
</evidence>
<protein>
    <submittedName>
        <fullName evidence="2">ROK family protein</fullName>
    </submittedName>
</protein>
<dbReference type="Proteomes" id="UP000515928">
    <property type="component" value="Chromosome"/>
</dbReference>